<dbReference type="OrthoDB" id="1679950at2759"/>
<proteinExistence type="predicted"/>
<accession>A0A5C7IJ67</accession>
<feature type="domain" description="F-box" evidence="1">
    <location>
        <begin position="9"/>
        <end position="45"/>
    </location>
</feature>
<dbReference type="InterPro" id="IPR053772">
    <property type="entry name" value="At1g61320/At1g61330-like"/>
</dbReference>
<evidence type="ECO:0000313" key="2">
    <source>
        <dbReference type="EMBL" id="TXG68702.1"/>
    </source>
</evidence>
<reference evidence="3" key="1">
    <citation type="journal article" date="2019" name="Gigascience">
        <title>De novo genome assembly of the endangered Acer yangbiense, a plant species with extremely small populations endemic to Yunnan Province, China.</title>
        <authorList>
            <person name="Yang J."/>
            <person name="Wariss H.M."/>
            <person name="Tao L."/>
            <person name="Zhang R."/>
            <person name="Yun Q."/>
            <person name="Hollingsworth P."/>
            <person name="Dao Z."/>
            <person name="Luo G."/>
            <person name="Guo H."/>
            <person name="Ma Y."/>
            <person name="Sun W."/>
        </authorList>
    </citation>
    <scope>NUCLEOTIDE SEQUENCE [LARGE SCALE GENOMIC DNA]</scope>
    <source>
        <strain evidence="3">cv. Malutang</strain>
    </source>
</reference>
<organism evidence="2 3">
    <name type="scientific">Acer yangbiense</name>
    <dbReference type="NCBI Taxonomy" id="1000413"/>
    <lineage>
        <taxon>Eukaryota</taxon>
        <taxon>Viridiplantae</taxon>
        <taxon>Streptophyta</taxon>
        <taxon>Embryophyta</taxon>
        <taxon>Tracheophyta</taxon>
        <taxon>Spermatophyta</taxon>
        <taxon>Magnoliopsida</taxon>
        <taxon>eudicotyledons</taxon>
        <taxon>Gunneridae</taxon>
        <taxon>Pentapetalae</taxon>
        <taxon>rosids</taxon>
        <taxon>malvids</taxon>
        <taxon>Sapindales</taxon>
        <taxon>Sapindaceae</taxon>
        <taxon>Hippocastanoideae</taxon>
        <taxon>Acereae</taxon>
        <taxon>Acer</taxon>
    </lineage>
</organism>
<dbReference type="Proteomes" id="UP000323000">
    <property type="component" value="Chromosome 2"/>
</dbReference>
<protein>
    <recommendedName>
        <fullName evidence="1">F-box domain-containing protein</fullName>
    </recommendedName>
</protein>
<sequence>MKKIKVEEIDWISRLPDSILNYIFSFLPFKEAVQTCVLSKRWEELWLSHPVLEFDRSLFDGGLRDPLRSNNYNMETNKEYRWRAKELFSALVRNLRKRRKGKETLFPLKKLALEMDFFNDFQLKSLLDRCISYAVGCNVKELKLIFNCSSTYLWYNPRQVIFSANSIEVLELKGWKLELPRRSKVMLSSLRKLILIGVYAGDYMMKNLVDGCPLIETLSFSACSGFKSVDVSGLSKLNEVKLTDNHQLEKLVIEESNVHILSIGGPARPHDISSGFCRDLISLSLSDIPNGWISSAICENLTSLSLSNVSKINKWLYYQISKLPFLEYLSIDKCSISSLEISSQSLKTLMILGCSALVGLRINTPNLHIFEYRGGIVFFSIDVLALSKFSLHLCCPRVESRWYLHEYGFFEPTQWYIKYVEFLAKLNDFSDVLQLQFEMGEDAIVPPVMRKVLSSPILTDVKHLNLRLDTFPMCWSITKLADSLLWLAPHTRNVSIRYGVLDESTFKHCIEEVKLDITDEYYQGETNSKSYILKGVDIMMQIDALCGDAVF</sequence>
<evidence type="ECO:0000313" key="3">
    <source>
        <dbReference type="Proteomes" id="UP000323000"/>
    </source>
</evidence>
<dbReference type="Pfam" id="PF00646">
    <property type="entry name" value="F-box"/>
    <property type="match status" value="1"/>
</dbReference>
<dbReference type="PANTHER" id="PTHR34145">
    <property type="entry name" value="OS02G0105600 PROTEIN"/>
    <property type="match status" value="1"/>
</dbReference>
<dbReference type="PROSITE" id="PS50181">
    <property type="entry name" value="FBOX"/>
    <property type="match status" value="1"/>
</dbReference>
<dbReference type="PANTHER" id="PTHR34145:SF28">
    <property type="entry name" value="F-BOX DOMAIN-CONTAINING PROTEIN"/>
    <property type="match status" value="1"/>
</dbReference>
<evidence type="ECO:0000259" key="1">
    <source>
        <dbReference type="PROSITE" id="PS50181"/>
    </source>
</evidence>
<comment type="caution">
    <text evidence="2">The sequence shown here is derived from an EMBL/GenBank/DDBJ whole genome shotgun (WGS) entry which is preliminary data.</text>
</comment>
<name>A0A5C7IJ67_9ROSI</name>
<dbReference type="Pfam" id="PF23622">
    <property type="entry name" value="LRR_At1g61320_AtMIF1"/>
    <property type="match status" value="2"/>
</dbReference>
<dbReference type="InterPro" id="IPR055357">
    <property type="entry name" value="LRR_At1g61320_AtMIF1"/>
</dbReference>
<dbReference type="Gene3D" id="3.80.10.10">
    <property type="entry name" value="Ribonuclease Inhibitor"/>
    <property type="match status" value="1"/>
</dbReference>
<dbReference type="InterPro" id="IPR036047">
    <property type="entry name" value="F-box-like_dom_sf"/>
</dbReference>
<dbReference type="AlphaFoldDB" id="A0A5C7IJ67"/>
<dbReference type="CDD" id="cd22160">
    <property type="entry name" value="F-box_AtFBL13-like"/>
    <property type="match status" value="1"/>
</dbReference>
<keyword evidence="3" id="KW-1185">Reference proteome</keyword>
<dbReference type="SUPFAM" id="SSF81383">
    <property type="entry name" value="F-box domain"/>
    <property type="match status" value="1"/>
</dbReference>
<dbReference type="InterPro" id="IPR032675">
    <property type="entry name" value="LRR_dom_sf"/>
</dbReference>
<dbReference type="Gene3D" id="1.20.1280.50">
    <property type="match status" value="1"/>
</dbReference>
<dbReference type="SMART" id="SM00256">
    <property type="entry name" value="FBOX"/>
    <property type="match status" value="1"/>
</dbReference>
<dbReference type="InterPro" id="IPR001810">
    <property type="entry name" value="F-box_dom"/>
</dbReference>
<gene>
    <name evidence="2" type="ORF">EZV62_003637</name>
</gene>
<dbReference type="EMBL" id="VAHF01000002">
    <property type="protein sequence ID" value="TXG68702.1"/>
    <property type="molecule type" value="Genomic_DNA"/>
</dbReference>
<dbReference type="InterPro" id="IPR053781">
    <property type="entry name" value="F-box_AtFBL13-like"/>
</dbReference>
<dbReference type="SUPFAM" id="SSF52058">
    <property type="entry name" value="L domain-like"/>
    <property type="match status" value="1"/>
</dbReference>